<keyword evidence="8 13" id="KW-0406">Ion transport</keyword>
<dbReference type="EMBL" id="CATQJA010002604">
    <property type="protein sequence ID" value="CAJ0572719.1"/>
    <property type="molecule type" value="Genomic_DNA"/>
</dbReference>
<keyword evidence="12 13" id="KW-0407">Ion channel</keyword>
<evidence type="ECO:0000256" key="7">
    <source>
        <dbReference type="ARBA" id="ARBA00023053"/>
    </source>
</evidence>
<organism evidence="16 17">
    <name type="scientific">Mesorhabditis spiculigera</name>
    <dbReference type="NCBI Taxonomy" id="96644"/>
    <lineage>
        <taxon>Eukaryota</taxon>
        <taxon>Metazoa</taxon>
        <taxon>Ecdysozoa</taxon>
        <taxon>Nematoda</taxon>
        <taxon>Chromadorea</taxon>
        <taxon>Rhabditida</taxon>
        <taxon>Rhabditina</taxon>
        <taxon>Rhabditomorpha</taxon>
        <taxon>Rhabditoidea</taxon>
        <taxon>Rhabditidae</taxon>
        <taxon>Mesorhabditinae</taxon>
        <taxon>Mesorhabditis</taxon>
    </lineage>
</organism>
<dbReference type="InterPro" id="IPR001873">
    <property type="entry name" value="ENaC"/>
</dbReference>
<keyword evidence="10" id="KW-0325">Glycoprotein</keyword>
<name>A0AA36CQN5_9BILA</name>
<dbReference type="GO" id="GO:0015280">
    <property type="term" value="F:ligand-gated sodium channel activity"/>
    <property type="evidence" value="ECO:0007669"/>
    <property type="project" value="TreeGrafter"/>
</dbReference>
<comment type="subcellular location">
    <subcellularLocation>
        <location evidence="1">Membrane</location>
        <topology evidence="1">Multi-pass membrane protein</topology>
    </subcellularLocation>
</comment>
<accession>A0AA36CQN5</accession>
<dbReference type="Pfam" id="PF00858">
    <property type="entry name" value="ASC"/>
    <property type="match status" value="2"/>
</dbReference>
<evidence type="ECO:0000256" key="11">
    <source>
        <dbReference type="ARBA" id="ARBA00023201"/>
    </source>
</evidence>
<evidence type="ECO:0000313" key="16">
    <source>
        <dbReference type="EMBL" id="CAJ0572719.1"/>
    </source>
</evidence>
<dbReference type="AlphaFoldDB" id="A0AA36CQN5"/>
<dbReference type="InterPro" id="IPR020903">
    <property type="entry name" value="ENaC_CS"/>
</dbReference>
<proteinExistence type="inferred from homology"/>
<dbReference type="PRINTS" id="PR01078">
    <property type="entry name" value="AMINACHANNEL"/>
</dbReference>
<evidence type="ECO:0000256" key="9">
    <source>
        <dbReference type="ARBA" id="ARBA00023136"/>
    </source>
</evidence>
<evidence type="ECO:0000256" key="15">
    <source>
        <dbReference type="SAM" id="Phobius"/>
    </source>
</evidence>
<keyword evidence="4 13" id="KW-0894">Sodium channel</keyword>
<feature type="region of interest" description="Disordered" evidence="14">
    <location>
        <begin position="1"/>
        <end position="44"/>
    </location>
</feature>
<evidence type="ECO:0000256" key="8">
    <source>
        <dbReference type="ARBA" id="ARBA00023065"/>
    </source>
</evidence>
<keyword evidence="5 13" id="KW-0812">Transmembrane</keyword>
<sequence length="487" mass="55202">MSGELRHRPPAPPYEETTPRGALEHHHHHDKHHLVSPHSSEGSVSDVPTKWEEFCDKTTAHGFKRYLQAHNRVSGFLWMCIIIAFAVVFIILAAYLGAKYRRREKITSISGMTDGVAMLTRAKENLMFTMAALSVEQRVALSYDLPEFVEMCSFNGEQCNIDTDFRRHVDPEFGNCYTFNHDVNSNFTSSRAGPMYGIRVLLFVNTSDYMSTSESSGVRLSIHSPSEYPFPDTFGYSAPVGFASSFGIKKKRVERMSEPYGDCETDRNMTGRNEYIYQGYDYHPEGCYRSCFQNALLRECGCGDPRFPVPIGKRHCSAFSSQERNCLASRVGDASNFHHATQDMENCYCKQSCKQDLFEVTFSASKWPSGATDLGDCEGMSTAECEDYYRLNAAMIEIFYEQLNYEFLQETEAYGMVNLIADFGGHLGLWMGFSVITVIEFIVLVGELGMTCFRKKEIEPGNEDRLHPIEQGKIYPNETEKEPLSAK</sequence>
<evidence type="ECO:0000256" key="10">
    <source>
        <dbReference type="ARBA" id="ARBA00023180"/>
    </source>
</evidence>
<feature type="transmembrane region" description="Helical" evidence="15">
    <location>
        <begin position="427"/>
        <end position="446"/>
    </location>
</feature>
<keyword evidence="7" id="KW-0915">Sodium</keyword>
<evidence type="ECO:0000313" key="17">
    <source>
        <dbReference type="Proteomes" id="UP001177023"/>
    </source>
</evidence>
<keyword evidence="3 13" id="KW-0813">Transport</keyword>
<comment type="caution">
    <text evidence="16">The sequence shown here is derived from an EMBL/GenBank/DDBJ whole genome shotgun (WGS) entry which is preliminary data.</text>
</comment>
<dbReference type="FunFam" id="1.10.287.770:FF:000001">
    <property type="entry name" value="Acid-sensing ion channel subunit 1"/>
    <property type="match status" value="1"/>
</dbReference>
<evidence type="ECO:0000256" key="13">
    <source>
        <dbReference type="RuleBase" id="RU000679"/>
    </source>
</evidence>
<dbReference type="PANTHER" id="PTHR11690">
    <property type="entry name" value="AMILORIDE-SENSITIVE SODIUM CHANNEL-RELATED"/>
    <property type="match status" value="1"/>
</dbReference>
<keyword evidence="11 13" id="KW-0739">Sodium transport</keyword>
<evidence type="ECO:0000256" key="5">
    <source>
        <dbReference type="ARBA" id="ARBA00022692"/>
    </source>
</evidence>
<dbReference type="PANTHER" id="PTHR11690:SF276">
    <property type="entry name" value="DEGENERIN DEG-1"/>
    <property type="match status" value="1"/>
</dbReference>
<evidence type="ECO:0000256" key="1">
    <source>
        <dbReference type="ARBA" id="ARBA00004141"/>
    </source>
</evidence>
<evidence type="ECO:0000256" key="12">
    <source>
        <dbReference type="ARBA" id="ARBA00023303"/>
    </source>
</evidence>
<evidence type="ECO:0000256" key="3">
    <source>
        <dbReference type="ARBA" id="ARBA00022448"/>
    </source>
</evidence>
<dbReference type="Gene3D" id="2.60.470.10">
    <property type="entry name" value="Acid-sensing ion channels like domains"/>
    <property type="match status" value="1"/>
</dbReference>
<evidence type="ECO:0000256" key="6">
    <source>
        <dbReference type="ARBA" id="ARBA00022989"/>
    </source>
</evidence>
<gene>
    <name evidence="16" type="ORF">MSPICULIGERA_LOCUS11099</name>
</gene>
<feature type="region of interest" description="Disordered" evidence="14">
    <location>
        <begin position="466"/>
        <end position="487"/>
    </location>
</feature>
<feature type="non-terminal residue" evidence="16">
    <location>
        <position position="1"/>
    </location>
</feature>
<keyword evidence="17" id="KW-1185">Reference proteome</keyword>
<evidence type="ECO:0000256" key="14">
    <source>
        <dbReference type="SAM" id="MobiDB-lite"/>
    </source>
</evidence>
<dbReference type="Proteomes" id="UP001177023">
    <property type="component" value="Unassembled WGS sequence"/>
</dbReference>
<comment type="similarity">
    <text evidence="2 13">Belongs to the amiloride-sensitive sodium channel (TC 1.A.6) family.</text>
</comment>
<protein>
    <submittedName>
        <fullName evidence="16">Uncharacterized protein</fullName>
    </submittedName>
</protein>
<keyword evidence="9 15" id="KW-0472">Membrane</keyword>
<keyword evidence="6 15" id="KW-1133">Transmembrane helix</keyword>
<dbReference type="Gene3D" id="1.10.287.770">
    <property type="entry name" value="YojJ-like"/>
    <property type="match status" value="1"/>
</dbReference>
<feature type="transmembrane region" description="Helical" evidence="15">
    <location>
        <begin position="75"/>
        <end position="98"/>
    </location>
</feature>
<evidence type="ECO:0000256" key="2">
    <source>
        <dbReference type="ARBA" id="ARBA00007193"/>
    </source>
</evidence>
<dbReference type="GO" id="GO:0005886">
    <property type="term" value="C:plasma membrane"/>
    <property type="evidence" value="ECO:0007669"/>
    <property type="project" value="TreeGrafter"/>
</dbReference>
<reference evidence="16" key="1">
    <citation type="submission" date="2023-06" db="EMBL/GenBank/DDBJ databases">
        <authorList>
            <person name="Delattre M."/>
        </authorList>
    </citation>
    <scope>NUCLEOTIDE SEQUENCE</scope>
    <source>
        <strain evidence="16">AF72</strain>
    </source>
</reference>
<dbReference type="PROSITE" id="PS01206">
    <property type="entry name" value="ASC"/>
    <property type="match status" value="1"/>
</dbReference>
<evidence type="ECO:0000256" key="4">
    <source>
        <dbReference type="ARBA" id="ARBA00022461"/>
    </source>
</evidence>
<feature type="compositionally biased region" description="Basic and acidic residues" evidence="14">
    <location>
        <begin position="478"/>
        <end position="487"/>
    </location>
</feature>
<feature type="compositionally biased region" description="Basic residues" evidence="14">
    <location>
        <begin position="25"/>
        <end position="35"/>
    </location>
</feature>